<feature type="compositionally biased region" description="Basic and acidic residues" evidence="1">
    <location>
        <begin position="83"/>
        <end position="92"/>
    </location>
</feature>
<keyword evidence="2" id="KW-0472">Membrane</keyword>
<evidence type="ECO:0000313" key="4">
    <source>
        <dbReference type="Proteomes" id="UP001389717"/>
    </source>
</evidence>
<evidence type="ECO:0000313" key="3">
    <source>
        <dbReference type="EMBL" id="MEL3970733.1"/>
    </source>
</evidence>
<feature type="region of interest" description="Disordered" evidence="1">
    <location>
        <begin position="112"/>
        <end position="149"/>
    </location>
</feature>
<dbReference type="RefSeq" id="WP_341979248.1">
    <property type="nucleotide sequence ID" value="NZ_JBBYAF010000001.1"/>
</dbReference>
<sequence length="331" mass="37674">MNNEKDPLFTLKEDLDKELFDKIEITSQKRLIMSKIHHKHTKKKINWHIFLNIGVTAAVICLLSILGSSYLSNEELTEEDPGEEIKNPEMTDQHSMFIPEDDLKDEINEEKKEIRKKQKPVVEDNINDPAPSSEEEEPEKEEPKPNETTIQVPPFDFSYILQNPAAFTAEASQGILHGTNTIIGESFESIAEKYGDLPFVSGAEGGYKHNLGSDYLLTFDEKGEGILHRVEVKRRINTNLTVEQMVNALGIPYFYHDAMSTNGVYMAYIYGNYQVTMRVEGKVELNQRDTNADLDVVFVDSDAKLTTLQLSRKWLEETLLNKNTEISAGEE</sequence>
<feature type="transmembrane region" description="Helical" evidence="2">
    <location>
        <begin position="49"/>
        <end position="71"/>
    </location>
</feature>
<dbReference type="Proteomes" id="UP001389717">
    <property type="component" value="Unassembled WGS sequence"/>
</dbReference>
<proteinExistence type="predicted"/>
<comment type="caution">
    <text evidence="3">The sequence shown here is derived from an EMBL/GenBank/DDBJ whole genome shotgun (WGS) entry which is preliminary data.</text>
</comment>
<evidence type="ECO:0000256" key="1">
    <source>
        <dbReference type="SAM" id="MobiDB-lite"/>
    </source>
</evidence>
<accession>A0ABU9K4U3</accession>
<keyword evidence="4" id="KW-1185">Reference proteome</keyword>
<keyword evidence="2" id="KW-1133">Transmembrane helix</keyword>
<dbReference type="EMBL" id="JBBYAF010000001">
    <property type="protein sequence ID" value="MEL3970733.1"/>
    <property type="molecule type" value="Genomic_DNA"/>
</dbReference>
<keyword evidence="2" id="KW-0812">Transmembrane</keyword>
<evidence type="ECO:0000256" key="2">
    <source>
        <dbReference type="SAM" id="Phobius"/>
    </source>
</evidence>
<protein>
    <submittedName>
        <fullName evidence="3">Uncharacterized protein</fullName>
    </submittedName>
</protein>
<feature type="region of interest" description="Disordered" evidence="1">
    <location>
        <begin position="73"/>
        <end position="98"/>
    </location>
</feature>
<gene>
    <name evidence="3" type="ORF">AAEO50_00425</name>
</gene>
<reference evidence="3 4" key="1">
    <citation type="submission" date="2024-04" db="EMBL/GenBank/DDBJ databases">
        <title>Bacillus oryzaecorticis sp. nov., a moderately halophilic bacterium isolated from rice husks.</title>
        <authorList>
            <person name="Zhu H.-S."/>
        </authorList>
    </citation>
    <scope>NUCLEOTIDE SEQUENCE [LARGE SCALE GENOMIC DNA]</scope>
    <source>
        <strain evidence="3 4">ZC255</strain>
    </source>
</reference>
<organism evidence="3 4">
    <name type="scientific">Rossellomorea oryzaecorticis</name>
    <dbReference type="NCBI Taxonomy" id="1396505"/>
    <lineage>
        <taxon>Bacteria</taxon>
        <taxon>Bacillati</taxon>
        <taxon>Bacillota</taxon>
        <taxon>Bacilli</taxon>
        <taxon>Bacillales</taxon>
        <taxon>Bacillaceae</taxon>
        <taxon>Rossellomorea</taxon>
    </lineage>
</organism>
<name>A0ABU9K4U3_9BACI</name>